<comment type="caution">
    <text evidence="3">The sequence shown here is derived from an EMBL/GenBank/DDBJ whole genome shotgun (WGS) entry which is preliminary data.</text>
</comment>
<reference evidence="3 4" key="1">
    <citation type="submission" date="2013-09" db="EMBL/GenBank/DDBJ databases">
        <title>Corchorus capsularis genome sequencing.</title>
        <authorList>
            <person name="Alam M."/>
            <person name="Haque M.S."/>
            <person name="Islam M.S."/>
            <person name="Emdad E.M."/>
            <person name="Islam M.M."/>
            <person name="Ahmed B."/>
            <person name="Halim A."/>
            <person name="Hossen Q.M.M."/>
            <person name="Hossain M.Z."/>
            <person name="Ahmed R."/>
            <person name="Khan M.M."/>
            <person name="Islam R."/>
            <person name="Rashid M.M."/>
            <person name="Khan S.A."/>
            <person name="Rahman M.S."/>
            <person name="Alam M."/>
        </authorList>
    </citation>
    <scope>NUCLEOTIDE SEQUENCE [LARGE SCALE GENOMIC DNA]</scope>
    <source>
        <strain evidence="4">cv. CVL-1</strain>
        <tissue evidence="3">Whole seedling</tissue>
    </source>
</reference>
<feature type="compositionally biased region" description="Pro residues" evidence="1">
    <location>
        <begin position="69"/>
        <end position="79"/>
    </location>
</feature>
<evidence type="ECO:0000313" key="3">
    <source>
        <dbReference type="EMBL" id="OMP03646.1"/>
    </source>
</evidence>
<evidence type="ECO:0000256" key="2">
    <source>
        <dbReference type="SAM" id="SignalP"/>
    </source>
</evidence>
<dbReference type="Proteomes" id="UP000188268">
    <property type="component" value="Unassembled WGS sequence"/>
</dbReference>
<dbReference type="Gramene" id="OMP03646">
    <property type="protein sequence ID" value="OMP03646"/>
    <property type="gene ID" value="CCACVL1_02332"/>
</dbReference>
<feature type="signal peptide" evidence="2">
    <location>
        <begin position="1"/>
        <end position="24"/>
    </location>
</feature>
<evidence type="ECO:0000313" key="4">
    <source>
        <dbReference type="Proteomes" id="UP000188268"/>
    </source>
</evidence>
<evidence type="ECO:0000256" key="1">
    <source>
        <dbReference type="SAM" id="MobiDB-lite"/>
    </source>
</evidence>
<sequence>MTMKLKNSLKTCIGLFVVSPLVLCLNDSIIESRVPSAPSLPKAFTAPTTESPPPPKAPSSSNAFIAPSDEPPPPRGKPE</sequence>
<keyword evidence="4" id="KW-1185">Reference proteome</keyword>
<gene>
    <name evidence="3" type="ORF">CCACVL1_02332</name>
</gene>
<dbReference type="AlphaFoldDB" id="A0A1R3K9B0"/>
<feature type="chain" id="PRO_5011961013" evidence="2">
    <location>
        <begin position="25"/>
        <end position="79"/>
    </location>
</feature>
<protein>
    <submittedName>
        <fullName evidence="3">Uncharacterized protein</fullName>
    </submittedName>
</protein>
<accession>A0A1R3K9B0</accession>
<feature type="region of interest" description="Disordered" evidence="1">
    <location>
        <begin position="36"/>
        <end position="79"/>
    </location>
</feature>
<organism evidence="3 4">
    <name type="scientific">Corchorus capsularis</name>
    <name type="common">Jute</name>
    <dbReference type="NCBI Taxonomy" id="210143"/>
    <lineage>
        <taxon>Eukaryota</taxon>
        <taxon>Viridiplantae</taxon>
        <taxon>Streptophyta</taxon>
        <taxon>Embryophyta</taxon>
        <taxon>Tracheophyta</taxon>
        <taxon>Spermatophyta</taxon>
        <taxon>Magnoliopsida</taxon>
        <taxon>eudicotyledons</taxon>
        <taxon>Gunneridae</taxon>
        <taxon>Pentapetalae</taxon>
        <taxon>rosids</taxon>
        <taxon>malvids</taxon>
        <taxon>Malvales</taxon>
        <taxon>Malvaceae</taxon>
        <taxon>Grewioideae</taxon>
        <taxon>Apeibeae</taxon>
        <taxon>Corchorus</taxon>
    </lineage>
</organism>
<proteinExistence type="predicted"/>
<name>A0A1R3K9B0_COCAP</name>
<dbReference type="EMBL" id="AWWV01006001">
    <property type="protein sequence ID" value="OMP03646.1"/>
    <property type="molecule type" value="Genomic_DNA"/>
</dbReference>
<keyword evidence="2" id="KW-0732">Signal</keyword>